<evidence type="ECO:0000256" key="5">
    <source>
        <dbReference type="ARBA" id="ARBA00023159"/>
    </source>
</evidence>
<dbReference type="Pfam" id="PF05669">
    <property type="entry name" value="Med31"/>
    <property type="match status" value="1"/>
</dbReference>
<keyword evidence="6 8" id="KW-0804">Transcription</keyword>
<evidence type="ECO:0000256" key="4">
    <source>
        <dbReference type="ARBA" id="ARBA00023015"/>
    </source>
</evidence>
<dbReference type="Proteomes" id="UP000886523">
    <property type="component" value="Unassembled WGS sequence"/>
</dbReference>
<reference evidence="9" key="1">
    <citation type="journal article" date="2020" name="Nat. Commun.">
        <title>Large-scale genome sequencing of mycorrhizal fungi provides insights into the early evolution of symbiotic traits.</title>
        <authorList>
            <person name="Miyauchi S."/>
            <person name="Kiss E."/>
            <person name="Kuo A."/>
            <person name="Drula E."/>
            <person name="Kohler A."/>
            <person name="Sanchez-Garcia M."/>
            <person name="Morin E."/>
            <person name="Andreopoulos B."/>
            <person name="Barry K.W."/>
            <person name="Bonito G."/>
            <person name="Buee M."/>
            <person name="Carver A."/>
            <person name="Chen C."/>
            <person name="Cichocki N."/>
            <person name="Clum A."/>
            <person name="Culley D."/>
            <person name="Crous P.W."/>
            <person name="Fauchery L."/>
            <person name="Girlanda M."/>
            <person name="Hayes R.D."/>
            <person name="Keri Z."/>
            <person name="LaButti K."/>
            <person name="Lipzen A."/>
            <person name="Lombard V."/>
            <person name="Magnuson J."/>
            <person name="Maillard F."/>
            <person name="Murat C."/>
            <person name="Nolan M."/>
            <person name="Ohm R.A."/>
            <person name="Pangilinan J."/>
            <person name="Pereira M.F."/>
            <person name="Perotto S."/>
            <person name="Peter M."/>
            <person name="Pfister S."/>
            <person name="Riley R."/>
            <person name="Sitrit Y."/>
            <person name="Stielow J.B."/>
            <person name="Szollosi G."/>
            <person name="Zifcakova L."/>
            <person name="Stursova M."/>
            <person name="Spatafora J.W."/>
            <person name="Tedersoo L."/>
            <person name="Vaario L.M."/>
            <person name="Yamada A."/>
            <person name="Yan M."/>
            <person name="Wang P."/>
            <person name="Xu J."/>
            <person name="Bruns T."/>
            <person name="Baldrian P."/>
            <person name="Vilgalys R."/>
            <person name="Dunand C."/>
            <person name="Henrissat B."/>
            <person name="Grigoriev I.V."/>
            <person name="Hibbett D."/>
            <person name="Nagy L.G."/>
            <person name="Martin F.M."/>
        </authorList>
    </citation>
    <scope>NUCLEOTIDE SEQUENCE</scope>
    <source>
        <strain evidence="9">UP504</strain>
    </source>
</reference>
<comment type="subcellular location">
    <subcellularLocation>
        <location evidence="1 8">Nucleus</location>
    </subcellularLocation>
</comment>
<keyword evidence="7 8" id="KW-0539">Nucleus</keyword>
<protein>
    <recommendedName>
        <fullName evidence="3 8">Mediator of RNA polymerase II transcription subunit 31</fullName>
    </recommendedName>
</protein>
<keyword evidence="4 8" id="KW-0805">Transcription regulation</keyword>
<dbReference type="GO" id="GO:0006355">
    <property type="term" value="P:regulation of DNA-templated transcription"/>
    <property type="evidence" value="ECO:0007669"/>
    <property type="project" value="InterPro"/>
</dbReference>
<accession>A0A9P6DV05</accession>
<evidence type="ECO:0000256" key="6">
    <source>
        <dbReference type="ARBA" id="ARBA00023163"/>
    </source>
</evidence>
<sequence>MATSSIPTTTPSAEIRAANRHRFEFELEFVQSLANPHYLQSLAQQNILSQPSFVLYLDYLQYWTGPEYARFVVYPHALHHLSLLQNPGFREALKNTATAQWLSEKQFDHWRTWRAGPVPTVSLEDAITGAKATIHQDGRAPATVVTEPTPLFGIAPMAPTPHPFSS</sequence>
<dbReference type="EMBL" id="MU128990">
    <property type="protein sequence ID" value="KAF9512169.1"/>
    <property type="molecule type" value="Genomic_DNA"/>
</dbReference>
<dbReference type="OrthoDB" id="10257739at2759"/>
<gene>
    <name evidence="9" type="ORF">BS47DRAFT_1486428</name>
</gene>
<proteinExistence type="inferred from homology"/>
<name>A0A9P6DV05_9AGAM</name>
<evidence type="ECO:0000313" key="9">
    <source>
        <dbReference type="EMBL" id="KAF9512169.1"/>
    </source>
</evidence>
<dbReference type="Gene3D" id="1.10.10.1340">
    <property type="entry name" value="Mediator of RNA polymerase II, submodule Med31 (Soh1)"/>
    <property type="match status" value="1"/>
</dbReference>
<keyword evidence="10" id="KW-1185">Reference proteome</keyword>
<dbReference type="AlphaFoldDB" id="A0A9P6DV05"/>
<dbReference type="InterPro" id="IPR008831">
    <property type="entry name" value="Mediator_Med31"/>
</dbReference>
<evidence type="ECO:0000256" key="1">
    <source>
        <dbReference type="ARBA" id="ARBA00004123"/>
    </source>
</evidence>
<comment type="similarity">
    <text evidence="2 8">Belongs to the Mediator complex subunit 31 family.</text>
</comment>
<evidence type="ECO:0000313" key="10">
    <source>
        <dbReference type="Proteomes" id="UP000886523"/>
    </source>
</evidence>
<dbReference type="GO" id="GO:0016592">
    <property type="term" value="C:mediator complex"/>
    <property type="evidence" value="ECO:0007669"/>
    <property type="project" value="InterPro"/>
</dbReference>
<dbReference type="GO" id="GO:0003712">
    <property type="term" value="F:transcription coregulator activity"/>
    <property type="evidence" value="ECO:0007669"/>
    <property type="project" value="InterPro"/>
</dbReference>
<organism evidence="9 10">
    <name type="scientific">Hydnum rufescens UP504</name>
    <dbReference type="NCBI Taxonomy" id="1448309"/>
    <lineage>
        <taxon>Eukaryota</taxon>
        <taxon>Fungi</taxon>
        <taxon>Dikarya</taxon>
        <taxon>Basidiomycota</taxon>
        <taxon>Agaricomycotina</taxon>
        <taxon>Agaricomycetes</taxon>
        <taxon>Cantharellales</taxon>
        <taxon>Hydnaceae</taxon>
        <taxon>Hydnum</taxon>
    </lineage>
</organism>
<comment type="subunit">
    <text evidence="8">Component of the Mediator complex.</text>
</comment>
<dbReference type="PANTHER" id="PTHR13186">
    <property type="entry name" value="MEDIATOR OF RNA POLYMERASE II TRANSCRIPTION SUBUNIT 31"/>
    <property type="match status" value="1"/>
</dbReference>
<comment type="function">
    <text evidence="8">Component of the Mediator complex, a coactivator involved in the regulated transcription of nearly all RNA polymerase II-dependent genes. Mediator functions as a bridge to convey information from gene-specific regulatory proteins to the basal RNA polymerase II transcription machinery. Mediator is recruited to promoters by direct interactions with regulatory proteins and serves as a scaffold for the assembly of a functional preinitiation complex with RNA polymerase II and the general transcription factors.</text>
</comment>
<evidence type="ECO:0000256" key="3">
    <source>
        <dbReference type="ARBA" id="ARBA00019660"/>
    </source>
</evidence>
<comment type="caution">
    <text evidence="9">The sequence shown here is derived from an EMBL/GenBank/DDBJ whole genome shotgun (WGS) entry which is preliminary data.</text>
</comment>
<dbReference type="InterPro" id="IPR038089">
    <property type="entry name" value="Med31_sf"/>
</dbReference>
<evidence type="ECO:0000256" key="8">
    <source>
        <dbReference type="RuleBase" id="RU364129"/>
    </source>
</evidence>
<keyword evidence="5 8" id="KW-0010">Activator</keyword>
<evidence type="ECO:0000256" key="7">
    <source>
        <dbReference type="ARBA" id="ARBA00023242"/>
    </source>
</evidence>
<evidence type="ECO:0000256" key="2">
    <source>
        <dbReference type="ARBA" id="ARBA00006378"/>
    </source>
</evidence>